<dbReference type="AlphaFoldDB" id="A0A0C2XIK0"/>
<dbReference type="STRING" id="933852.A0A0C2XIK0"/>
<reference evidence="3 4" key="1">
    <citation type="submission" date="2014-04" db="EMBL/GenBank/DDBJ databases">
        <authorList>
            <consortium name="DOE Joint Genome Institute"/>
            <person name="Kuo A."/>
            <person name="Zuccaro A."/>
            <person name="Kohler A."/>
            <person name="Nagy L.G."/>
            <person name="Floudas D."/>
            <person name="Copeland A."/>
            <person name="Barry K.W."/>
            <person name="Cichocki N."/>
            <person name="Veneault-Fourrey C."/>
            <person name="LaButti K."/>
            <person name="Lindquist E.A."/>
            <person name="Lipzen A."/>
            <person name="Lundell T."/>
            <person name="Morin E."/>
            <person name="Murat C."/>
            <person name="Sun H."/>
            <person name="Tunlid A."/>
            <person name="Henrissat B."/>
            <person name="Grigoriev I.V."/>
            <person name="Hibbett D.S."/>
            <person name="Martin F."/>
            <person name="Nordberg H.P."/>
            <person name="Cantor M.N."/>
            <person name="Hua S.X."/>
        </authorList>
    </citation>
    <scope>NUCLEOTIDE SEQUENCE [LARGE SCALE GENOMIC DNA]</scope>
    <source>
        <strain evidence="3 4">MAFF 305830</strain>
    </source>
</reference>
<gene>
    <name evidence="3" type="ORF">M408DRAFT_68658</name>
</gene>
<name>A0A0C2XIK0_SERVB</name>
<keyword evidence="4" id="KW-1185">Reference proteome</keyword>
<dbReference type="OrthoDB" id="3142196at2759"/>
<dbReference type="Proteomes" id="UP000054097">
    <property type="component" value="Unassembled WGS sequence"/>
</dbReference>
<evidence type="ECO:0000313" key="4">
    <source>
        <dbReference type="Proteomes" id="UP000054097"/>
    </source>
</evidence>
<accession>A0A0C2XIK0</accession>
<dbReference type="PANTHER" id="PTHR24185">
    <property type="entry name" value="CALCIUM-INDEPENDENT PHOSPHOLIPASE A2-GAMMA"/>
    <property type="match status" value="1"/>
</dbReference>
<keyword evidence="2" id="KW-0443">Lipid metabolism</keyword>
<dbReference type="GO" id="GO:0047499">
    <property type="term" value="F:calcium-independent phospholipase A2 activity"/>
    <property type="evidence" value="ECO:0007669"/>
    <property type="project" value="TreeGrafter"/>
</dbReference>
<reference evidence="4" key="2">
    <citation type="submission" date="2015-01" db="EMBL/GenBank/DDBJ databases">
        <title>Evolutionary Origins and Diversification of the Mycorrhizal Mutualists.</title>
        <authorList>
            <consortium name="DOE Joint Genome Institute"/>
            <consortium name="Mycorrhizal Genomics Consortium"/>
            <person name="Kohler A."/>
            <person name="Kuo A."/>
            <person name="Nagy L.G."/>
            <person name="Floudas D."/>
            <person name="Copeland A."/>
            <person name="Barry K.W."/>
            <person name="Cichocki N."/>
            <person name="Veneault-Fourrey C."/>
            <person name="LaButti K."/>
            <person name="Lindquist E.A."/>
            <person name="Lipzen A."/>
            <person name="Lundell T."/>
            <person name="Morin E."/>
            <person name="Murat C."/>
            <person name="Riley R."/>
            <person name="Ohm R."/>
            <person name="Sun H."/>
            <person name="Tunlid A."/>
            <person name="Henrissat B."/>
            <person name="Grigoriev I.V."/>
            <person name="Hibbett D.S."/>
            <person name="Martin F."/>
        </authorList>
    </citation>
    <scope>NUCLEOTIDE SEQUENCE [LARGE SCALE GENOMIC DNA]</scope>
    <source>
        <strain evidence="4">MAFF 305830</strain>
    </source>
</reference>
<evidence type="ECO:0008006" key="5">
    <source>
        <dbReference type="Google" id="ProtNLM"/>
    </source>
</evidence>
<dbReference type="GO" id="GO:0016042">
    <property type="term" value="P:lipid catabolic process"/>
    <property type="evidence" value="ECO:0007669"/>
    <property type="project" value="UniProtKB-KW"/>
</dbReference>
<protein>
    <recommendedName>
        <fullName evidence="5">PNPLA domain-containing protein</fullName>
    </recommendedName>
</protein>
<keyword evidence="1" id="KW-0378">Hydrolase</keyword>
<dbReference type="HOGENOM" id="CLU_000288_144_2_1"/>
<evidence type="ECO:0000256" key="1">
    <source>
        <dbReference type="ARBA" id="ARBA00022801"/>
    </source>
</evidence>
<dbReference type="SUPFAM" id="SSF52151">
    <property type="entry name" value="FabD/lysophospholipase-like"/>
    <property type="match status" value="1"/>
</dbReference>
<sequence>RLIAFMLGRLRMNVNQAIDELLALTELLSFDDYNGKKDREKNSNILREFFENMLQARGIALDTRMRETDSSSPKSKVALYAAATANITHPHAFRAYPARGSNLDPTIVEALCATMATQSHFLPVKIGPPRRQKSFVGGALGANNPTRLLLEEASNIYGKERRVAQIVSLGCGLPQVLSMDSSDKLDLDRVLKEITADCETVANELSTRLLNVDAYVRLNVNRGMEMARTEEWNDLGGIETHTASYLTIAFVSGSIDTSLRCLRDRAGTVTLGQISECIGSYS</sequence>
<keyword evidence="2" id="KW-0442">Lipid degradation</keyword>
<proteinExistence type="predicted"/>
<dbReference type="GO" id="GO:0016020">
    <property type="term" value="C:membrane"/>
    <property type="evidence" value="ECO:0007669"/>
    <property type="project" value="TreeGrafter"/>
</dbReference>
<dbReference type="InterPro" id="IPR016035">
    <property type="entry name" value="Acyl_Trfase/lysoPLipase"/>
</dbReference>
<organism evidence="3 4">
    <name type="scientific">Serendipita vermifera MAFF 305830</name>
    <dbReference type="NCBI Taxonomy" id="933852"/>
    <lineage>
        <taxon>Eukaryota</taxon>
        <taxon>Fungi</taxon>
        <taxon>Dikarya</taxon>
        <taxon>Basidiomycota</taxon>
        <taxon>Agaricomycotina</taxon>
        <taxon>Agaricomycetes</taxon>
        <taxon>Sebacinales</taxon>
        <taxon>Serendipitaceae</taxon>
        <taxon>Serendipita</taxon>
    </lineage>
</organism>
<dbReference type="EMBL" id="KN824290">
    <property type="protein sequence ID" value="KIM28912.1"/>
    <property type="molecule type" value="Genomic_DNA"/>
</dbReference>
<dbReference type="PANTHER" id="PTHR24185:SF1">
    <property type="entry name" value="CALCIUM-INDEPENDENT PHOSPHOLIPASE A2-GAMMA"/>
    <property type="match status" value="1"/>
</dbReference>
<dbReference type="GO" id="GO:0019369">
    <property type="term" value="P:arachidonate metabolic process"/>
    <property type="evidence" value="ECO:0007669"/>
    <property type="project" value="TreeGrafter"/>
</dbReference>
<feature type="non-terminal residue" evidence="3">
    <location>
        <position position="1"/>
    </location>
</feature>
<dbReference type="Gene3D" id="3.40.1090.10">
    <property type="entry name" value="Cytosolic phospholipase A2 catalytic domain"/>
    <property type="match status" value="1"/>
</dbReference>
<evidence type="ECO:0000256" key="2">
    <source>
        <dbReference type="ARBA" id="ARBA00022963"/>
    </source>
</evidence>
<evidence type="ECO:0000313" key="3">
    <source>
        <dbReference type="EMBL" id="KIM28912.1"/>
    </source>
</evidence>